<dbReference type="STRING" id="1448320.A0A319DR31"/>
<keyword evidence="2" id="KW-1185">Reference proteome</keyword>
<name>A0A319DR31_9EURO</name>
<accession>A0A319DR31</accession>
<dbReference type="Proteomes" id="UP000247810">
    <property type="component" value="Unassembled WGS sequence"/>
</dbReference>
<evidence type="ECO:0000313" key="1">
    <source>
        <dbReference type="EMBL" id="PYI00176.1"/>
    </source>
</evidence>
<dbReference type="OrthoDB" id="10037289at2759"/>
<sequence length="259" mass="29373">MLDLRDPDCWSMYMFGDYAGYGAVEVVQNLLVDFREAAGYWRQQWVICEALVLRLSRNWFAPMGMIDDSDCFQATTILVEHMFLSMLSELESQGQMGPNSDVRNLGMIMGLYAMEAQTLRTDGFIDPVPEAEETRYHGEHFVPYLVTYARKHNITIHGPSELDDILAKAEEEAEEQDVKVPAHGRTGRTPWDWATALKNYERVYRTSSGRGSGRNIGGDGYDITTMTSKERARKSFAKKDPLTPDMLKGLREGLILQLA</sequence>
<reference evidence="1 2" key="1">
    <citation type="submission" date="2018-02" db="EMBL/GenBank/DDBJ databases">
        <title>The genomes of Aspergillus section Nigri reveals drivers in fungal speciation.</title>
        <authorList>
            <consortium name="DOE Joint Genome Institute"/>
            <person name="Vesth T.C."/>
            <person name="Nybo J."/>
            <person name="Theobald S."/>
            <person name="Brandl J."/>
            <person name="Frisvad J.C."/>
            <person name="Nielsen K.F."/>
            <person name="Lyhne E.K."/>
            <person name="Kogle M.E."/>
            <person name="Kuo A."/>
            <person name="Riley R."/>
            <person name="Clum A."/>
            <person name="Nolan M."/>
            <person name="Lipzen A."/>
            <person name="Salamov A."/>
            <person name="Henrissat B."/>
            <person name="Wiebenga A."/>
            <person name="De vries R.P."/>
            <person name="Grigoriev I.V."/>
            <person name="Mortensen U.H."/>
            <person name="Andersen M.R."/>
            <person name="Baker S.E."/>
        </authorList>
    </citation>
    <scope>NUCLEOTIDE SEQUENCE [LARGE SCALE GENOMIC DNA]</scope>
    <source>
        <strain evidence="1 2">CBS 707.79</strain>
    </source>
</reference>
<dbReference type="VEuPathDB" id="FungiDB:BO71DRAFT_312568"/>
<dbReference type="EMBL" id="KZ825797">
    <property type="protein sequence ID" value="PYI00176.1"/>
    <property type="molecule type" value="Genomic_DNA"/>
</dbReference>
<protein>
    <submittedName>
        <fullName evidence="1">Uncharacterized protein</fullName>
    </submittedName>
</protein>
<gene>
    <name evidence="1" type="ORF">BO71DRAFT_312568</name>
</gene>
<proteinExistence type="predicted"/>
<dbReference type="AlphaFoldDB" id="A0A319DR31"/>
<evidence type="ECO:0000313" key="2">
    <source>
        <dbReference type="Proteomes" id="UP000247810"/>
    </source>
</evidence>
<organism evidence="1 2">
    <name type="scientific">Aspergillus ellipticus CBS 707.79</name>
    <dbReference type="NCBI Taxonomy" id="1448320"/>
    <lineage>
        <taxon>Eukaryota</taxon>
        <taxon>Fungi</taxon>
        <taxon>Dikarya</taxon>
        <taxon>Ascomycota</taxon>
        <taxon>Pezizomycotina</taxon>
        <taxon>Eurotiomycetes</taxon>
        <taxon>Eurotiomycetidae</taxon>
        <taxon>Eurotiales</taxon>
        <taxon>Aspergillaceae</taxon>
        <taxon>Aspergillus</taxon>
        <taxon>Aspergillus subgen. Circumdati</taxon>
    </lineage>
</organism>